<sequence length="195" mass="21155">MPCISLRLTTDDDDDGTQANSLQDVDQWSLEVSKYDGLGREPQYVAPQCTGPLPVAESENEKLCTGGSHCEAVTIASQLKHLSPKEKNSFRSGGTIICYARQDQVAISGTPNLTTDASGQPYPNFDFAQRAARRSGLTKTYLLLSISISSSVEEMDVGTAGKVARHLARQLRCFVLHIKFSALSHQRIASLQVGP</sequence>
<keyword evidence="2" id="KW-1185">Reference proteome</keyword>
<dbReference type="Proteomes" id="UP000672032">
    <property type="component" value="Chromosome 1"/>
</dbReference>
<gene>
    <name evidence="1" type="ORF">DSL72_003700</name>
</gene>
<name>A0A8A3P871_9HELO</name>
<dbReference type="OrthoDB" id="2993351at2759"/>
<dbReference type="AlphaFoldDB" id="A0A8A3P871"/>
<evidence type="ECO:0000313" key="1">
    <source>
        <dbReference type="EMBL" id="QSZ29189.1"/>
    </source>
</evidence>
<reference evidence="1" key="1">
    <citation type="submission" date="2020-10" db="EMBL/GenBank/DDBJ databases">
        <title>Genome Sequence of Monilinia vaccinii-corymbosi Sheds Light on Mummy Berry Disease Infection of Blueberry and Mating Type.</title>
        <authorList>
            <person name="Yow A.G."/>
            <person name="Zhang Y."/>
            <person name="Bansal K."/>
            <person name="Eacker S.M."/>
            <person name="Sullivan S."/>
            <person name="Liachko I."/>
            <person name="Cubeta M.A."/>
            <person name="Rollins J.A."/>
            <person name="Ashrafi H."/>
        </authorList>
    </citation>
    <scope>NUCLEOTIDE SEQUENCE</scope>
    <source>
        <strain evidence="1">RL-1</strain>
    </source>
</reference>
<accession>A0A8A3P871</accession>
<protein>
    <submittedName>
        <fullName evidence="1">Uncharacterized protein</fullName>
    </submittedName>
</protein>
<evidence type="ECO:0000313" key="2">
    <source>
        <dbReference type="Proteomes" id="UP000672032"/>
    </source>
</evidence>
<organism evidence="1 2">
    <name type="scientific">Monilinia vaccinii-corymbosi</name>
    <dbReference type="NCBI Taxonomy" id="61207"/>
    <lineage>
        <taxon>Eukaryota</taxon>
        <taxon>Fungi</taxon>
        <taxon>Dikarya</taxon>
        <taxon>Ascomycota</taxon>
        <taxon>Pezizomycotina</taxon>
        <taxon>Leotiomycetes</taxon>
        <taxon>Helotiales</taxon>
        <taxon>Sclerotiniaceae</taxon>
        <taxon>Monilinia</taxon>
    </lineage>
</organism>
<proteinExistence type="predicted"/>
<dbReference type="EMBL" id="CP063405">
    <property type="protein sequence ID" value="QSZ29189.1"/>
    <property type="molecule type" value="Genomic_DNA"/>
</dbReference>